<evidence type="ECO:0000313" key="1">
    <source>
        <dbReference type="EMBL" id="SBQ94244.1"/>
    </source>
</evidence>
<proteinExistence type="predicted"/>
<dbReference type="AlphaFoldDB" id="A0A1A8IBM9"/>
<dbReference type="EMBL" id="HAED01008032">
    <property type="protein sequence ID" value="SBQ94244.1"/>
    <property type="molecule type" value="Transcribed_RNA"/>
</dbReference>
<feature type="non-terminal residue" evidence="1">
    <location>
        <position position="1"/>
    </location>
</feature>
<reference evidence="1" key="1">
    <citation type="submission" date="2016-05" db="EMBL/GenBank/DDBJ databases">
        <authorList>
            <person name="Lavstsen T."/>
            <person name="Jespersen J.S."/>
        </authorList>
    </citation>
    <scope>NUCLEOTIDE SEQUENCE</scope>
    <source>
        <tissue evidence="1">Brain</tissue>
    </source>
</reference>
<accession>A0A1A8IBM9</accession>
<feature type="non-terminal residue" evidence="1">
    <location>
        <position position="88"/>
    </location>
</feature>
<gene>
    <name evidence="1" type="primary">Nfu_g_1_025265</name>
</gene>
<organism evidence="1">
    <name type="scientific">Nothobranchius kuhntae</name>
    <name type="common">Beira killifish</name>
    <dbReference type="NCBI Taxonomy" id="321403"/>
    <lineage>
        <taxon>Eukaryota</taxon>
        <taxon>Metazoa</taxon>
        <taxon>Chordata</taxon>
        <taxon>Craniata</taxon>
        <taxon>Vertebrata</taxon>
        <taxon>Euteleostomi</taxon>
        <taxon>Actinopterygii</taxon>
        <taxon>Neopterygii</taxon>
        <taxon>Teleostei</taxon>
        <taxon>Neoteleostei</taxon>
        <taxon>Acanthomorphata</taxon>
        <taxon>Ovalentaria</taxon>
        <taxon>Atherinomorphae</taxon>
        <taxon>Cyprinodontiformes</taxon>
        <taxon>Nothobranchiidae</taxon>
        <taxon>Nothobranchius</taxon>
    </lineage>
</organism>
<reference evidence="1" key="2">
    <citation type="submission" date="2016-06" db="EMBL/GenBank/DDBJ databases">
        <title>The genome of a short-lived fish provides insights into sex chromosome evolution and the genetic control of aging.</title>
        <authorList>
            <person name="Reichwald K."/>
            <person name="Felder M."/>
            <person name="Petzold A."/>
            <person name="Koch P."/>
            <person name="Groth M."/>
            <person name="Platzer M."/>
        </authorList>
    </citation>
    <scope>NUCLEOTIDE SEQUENCE</scope>
    <source>
        <tissue evidence="1">Brain</tissue>
    </source>
</reference>
<protein>
    <submittedName>
        <fullName evidence="1">Uncharacterized protein</fullName>
    </submittedName>
</protein>
<name>A0A1A8IBM9_NOTKU</name>
<sequence>LVFCPTTPTKQNFAHVRVFFYCGQSKAHVYIIHDVISPLTRHTREVGCIIPQRKSAHQHTCRHISEQRPRLVAAPRLQTKFQMFEFRS</sequence>